<dbReference type="InterPro" id="IPR043130">
    <property type="entry name" value="CDP-OH_PTrfase_TM_dom"/>
</dbReference>
<dbReference type="AlphaFoldDB" id="X1T7H2"/>
<keyword evidence="2" id="KW-1133">Transmembrane helix</keyword>
<proteinExistence type="predicted"/>
<evidence type="ECO:0008006" key="4">
    <source>
        <dbReference type="Google" id="ProtNLM"/>
    </source>
</evidence>
<organism evidence="3">
    <name type="scientific">marine sediment metagenome</name>
    <dbReference type="NCBI Taxonomy" id="412755"/>
    <lineage>
        <taxon>unclassified sequences</taxon>
        <taxon>metagenomes</taxon>
        <taxon>ecological metagenomes</taxon>
    </lineage>
</organism>
<feature type="transmembrane region" description="Helical" evidence="2">
    <location>
        <begin position="154"/>
        <end position="183"/>
    </location>
</feature>
<keyword evidence="2" id="KW-0812">Transmembrane</keyword>
<keyword evidence="1" id="KW-0808">Transferase</keyword>
<reference evidence="3" key="1">
    <citation type="journal article" date="2014" name="Front. Microbiol.">
        <title>High frequency of phylogenetically diverse reductive dehalogenase-homologous genes in deep subseafloor sedimentary metagenomes.</title>
        <authorList>
            <person name="Kawai M."/>
            <person name="Futagami T."/>
            <person name="Toyoda A."/>
            <person name="Takaki Y."/>
            <person name="Nishi S."/>
            <person name="Hori S."/>
            <person name="Arai W."/>
            <person name="Tsubouchi T."/>
            <person name="Morono Y."/>
            <person name="Uchiyama I."/>
            <person name="Ito T."/>
            <person name="Fujiyama A."/>
            <person name="Inagaki F."/>
            <person name="Takami H."/>
        </authorList>
    </citation>
    <scope>NUCLEOTIDE SEQUENCE</scope>
    <source>
        <strain evidence="3">Expedition CK06-06</strain>
    </source>
</reference>
<dbReference type="PROSITE" id="PS00379">
    <property type="entry name" value="CDP_ALCOHOL_P_TRANSF"/>
    <property type="match status" value="1"/>
</dbReference>
<gene>
    <name evidence="3" type="ORF">S12H4_13097</name>
</gene>
<feature type="transmembrane region" description="Helical" evidence="2">
    <location>
        <begin position="33"/>
        <end position="66"/>
    </location>
</feature>
<dbReference type="InterPro" id="IPR000462">
    <property type="entry name" value="CDP-OH_P_trans"/>
</dbReference>
<evidence type="ECO:0000256" key="1">
    <source>
        <dbReference type="ARBA" id="ARBA00022679"/>
    </source>
</evidence>
<feature type="transmembrane region" description="Helical" evidence="2">
    <location>
        <begin position="113"/>
        <end position="134"/>
    </location>
</feature>
<keyword evidence="2" id="KW-0472">Membrane</keyword>
<dbReference type="GO" id="GO:0008654">
    <property type="term" value="P:phospholipid biosynthetic process"/>
    <property type="evidence" value="ECO:0007669"/>
    <property type="project" value="InterPro"/>
</dbReference>
<comment type="caution">
    <text evidence="3">The sequence shown here is derived from an EMBL/GenBank/DDBJ whole genome shotgun (WGS) entry which is preliminary data.</text>
</comment>
<dbReference type="EMBL" id="BARW01006241">
    <property type="protein sequence ID" value="GAI87341.1"/>
    <property type="molecule type" value="Genomic_DNA"/>
</dbReference>
<dbReference type="GO" id="GO:0016780">
    <property type="term" value="F:phosphotransferase activity, for other substituted phosphate groups"/>
    <property type="evidence" value="ECO:0007669"/>
    <property type="project" value="InterPro"/>
</dbReference>
<sequence>MAKLSKVRKALAYRFTEPVVRFLSRTPITPSTITWFGFLLTAGAAALIITEHLLVAGFVVLIAGYFDMLDGALARRTNQATRFGAVLDSTLDRLSEAVLLLGILVHYAGEQSITGILLVGAALIGSLLVSYIRARAEALGLECLVGLFTRTERVIVLVLGLVLYQIDNALIIALAIITAFSFFTAGQRLVYVWKQTKPTSHCEERQRRSNLPKTRQKEATTRLLRFARNDRENFIGSNLMCQCQVMRLCIYLAFYVISKEMLILDRRE</sequence>
<dbReference type="GO" id="GO:0016020">
    <property type="term" value="C:membrane"/>
    <property type="evidence" value="ECO:0007669"/>
    <property type="project" value="InterPro"/>
</dbReference>
<evidence type="ECO:0000256" key="2">
    <source>
        <dbReference type="SAM" id="Phobius"/>
    </source>
</evidence>
<name>X1T7H2_9ZZZZ</name>
<dbReference type="Gene3D" id="1.20.120.1760">
    <property type="match status" value="1"/>
</dbReference>
<dbReference type="Pfam" id="PF01066">
    <property type="entry name" value="CDP-OH_P_transf"/>
    <property type="match status" value="1"/>
</dbReference>
<evidence type="ECO:0000313" key="3">
    <source>
        <dbReference type="EMBL" id="GAI87341.1"/>
    </source>
</evidence>
<dbReference type="InterPro" id="IPR048254">
    <property type="entry name" value="CDP_ALCOHOL_P_TRANSF_CS"/>
</dbReference>
<protein>
    <recommendedName>
        <fullName evidence="4">CDP-alcohol phosphatidyltransferase family protein</fullName>
    </recommendedName>
</protein>
<accession>X1T7H2</accession>